<dbReference type="OrthoDB" id="3026777at2759"/>
<gene>
    <name evidence="8" type="primary">LOC106179967</name>
</gene>
<keyword evidence="4 6" id="KW-0472">Membrane</keyword>
<feature type="transmembrane region" description="Helical" evidence="6">
    <location>
        <begin position="79"/>
        <end position="98"/>
    </location>
</feature>
<dbReference type="InParanoid" id="A0A1S3K9X4"/>
<feature type="transmembrane region" description="Helical" evidence="6">
    <location>
        <begin position="173"/>
        <end position="194"/>
    </location>
</feature>
<feature type="transmembrane region" description="Helical" evidence="6">
    <location>
        <begin position="328"/>
        <end position="347"/>
    </location>
</feature>
<feature type="transmembrane region" description="Helical" evidence="6">
    <location>
        <begin position="363"/>
        <end position="386"/>
    </location>
</feature>
<sequence>MGESMLEPTVKLYMYQGLCLDEFPNSTICRALQRHPAEEDYIQAKSANYLMYYKILLNLPAIFLGLFCGAWSDRIGRKIPIMLPCIGSTLAVCLYILSDENENSVAYILCGTTVNGIFGKSAIITMAVHSYVTDVSDSEARTRRLGGLLAMNFFGLFAGSLTAGFMLGMFSFDVVFCCVAVINALVVLMTVFCLKESVEDSVIESALAASPFKLSHITESLSVMCKPREGNKRCHLILFFITIVVNQACKAGEVDITLLFVKHRPFHWTKAQYGYLLALDYASLGLFLMVILPILSGVLGMKDLTLVKIALTFKVCRLVFMAFNTETWLIYVSVVIASVSGMIVSGLKSQMSKAVNHEDVGKAFSILSVGETTANLVGAIVFTNFYAATVDIFAGFTFCFEATIHLVLLALIFWLARDLNHDEQASPVLGKYGALVSPESYDKFPMGLDVIEEVSSPSSSSETSNALPLQDDLCDTSDGEMVD</sequence>
<evidence type="ECO:0000256" key="3">
    <source>
        <dbReference type="ARBA" id="ARBA00022989"/>
    </source>
</evidence>
<dbReference type="Gene3D" id="1.20.1250.20">
    <property type="entry name" value="MFS general substrate transporter like domains"/>
    <property type="match status" value="2"/>
</dbReference>
<dbReference type="Proteomes" id="UP000085678">
    <property type="component" value="Unplaced"/>
</dbReference>
<feature type="transmembrane region" description="Helical" evidence="6">
    <location>
        <begin position="51"/>
        <end position="72"/>
    </location>
</feature>
<evidence type="ECO:0000313" key="8">
    <source>
        <dbReference type="RefSeq" id="XP_013419249.1"/>
    </source>
</evidence>
<keyword evidence="7" id="KW-1185">Reference proteome</keyword>
<accession>A0A1S3K9X4</accession>
<evidence type="ECO:0000256" key="5">
    <source>
        <dbReference type="SAM" id="MobiDB-lite"/>
    </source>
</evidence>
<organism evidence="7 8">
    <name type="scientific">Lingula anatina</name>
    <name type="common">Brachiopod</name>
    <name type="synonym">Lingula unguis</name>
    <dbReference type="NCBI Taxonomy" id="7574"/>
    <lineage>
        <taxon>Eukaryota</taxon>
        <taxon>Metazoa</taxon>
        <taxon>Spiralia</taxon>
        <taxon>Lophotrochozoa</taxon>
        <taxon>Brachiopoda</taxon>
        <taxon>Linguliformea</taxon>
        <taxon>Lingulata</taxon>
        <taxon>Lingulida</taxon>
        <taxon>Linguloidea</taxon>
        <taxon>Lingulidae</taxon>
        <taxon>Lingula</taxon>
    </lineage>
</organism>
<evidence type="ECO:0000256" key="1">
    <source>
        <dbReference type="ARBA" id="ARBA00004141"/>
    </source>
</evidence>
<name>A0A1S3K9X4_LINAN</name>
<dbReference type="GeneID" id="106179967"/>
<dbReference type="PANTHER" id="PTHR23507">
    <property type="entry name" value="ZGC:174356"/>
    <property type="match status" value="1"/>
</dbReference>
<feature type="region of interest" description="Disordered" evidence="5">
    <location>
        <begin position="453"/>
        <end position="483"/>
    </location>
</feature>
<protein>
    <submittedName>
        <fullName evidence="8">Proton-coupled folate transporter-like</fullName>
    </submittedName>
</protein>
<dbReference type="GO" id="GO:0016020">
    <property type="term" value="C:membrane"/>
    <property type="evidence" value="ECO:0007669"/>
    <property type="project" value="UniProtKB-SubCell"/>
</dbReference>
<dbReference type="AlphaFoldDB" id="A0A1S3K9X4"/>
<dbReference type="PANTHER" id="PTHR23507:SF1">
    <property type="entry name" value="FI18259P1-RELATED"/>
    <property type="match status" value="1"/>
</dbReference>
<dbReference type="InterPro" id="IPR036259">
    <property type="entry name" value="MFS_trans_sf"/>
</dbReference>
<proteinExistence type="predicted"/>
<feature type="compositionally biased region" description="Acidic residues" evidence="5">
    <location>
        <begin position="472"/>
        <end position="483"/>
    </location>
</feature>
<reference evidence="8" key="1">
    <citation type="submission" date="2025-08" db="UniProtKB">
        <authorList>
            <consortium name="RefSeq"/>
        </authorList>
    </citation>
    <scope>IDENTIFICATION</scope>
    <source>
        <tissue evidence="8">Gonads</tissue>
    </source>
</reference>
<dbReference type="Pfam" id="PF07690">
    <property type="entry name" value="MFS_1"/>
    <property type="match status" value="1"/>
</dbReference>
<evidence type="ECO:0000313" key="7">
    <source>
        <dbReference type="Proteomes" id="UP000085678"/>
    </source>
</evidence>
<dbReference type="KEGG" id="lak:106179967"/>
<evidence type="ECO:0000256" key="2">
    <source>
        <dbReference type="ARBA" id="ARBA00022692"/>
    </source>
</evidence>
<comment type="subcellular location">
    <subcellularLocation>
        <location evidence="1">Membrane</location>
        <topology evidence="1">Multi-pass membrane protein</topology>
    </subcellularLocation>
</comment>
<feature type="transmembrane region" description="Helical" evidence="6">
    <location>
        <begin position="148"/>
        <end position="167"/>
    </location>
</feature>
<dbReference type="SUPFAM" id="SSF103473">
    <property type="entry name" value="MFS general substrate transporter"/>
    <property type="match status" value="1"/>
</dbReference>
<keyword evidence="2 6" id="KW-0812">Transmembrane</keyword>
<feature type="transmembrane region" description="Helical" evidence="6">
    <location>
        <begin position="104"/>
        <end position="128"/>
    </location>
</feature>
<feature type="compositionally biased region" description="Low complexity" evidence="5">
    <location>
        <begin position="453"/>
        <end position="464"/>
    </location>
</feature>
<evidence type="ECO:0000256" key="4">
    <source>
        <dbReference type="ARBA" id="ARBA00023136"/>
    </source>
</evidence>
<keyword evidence="3 6" id="KW-1133">Transmembrane helix</keyword>
<feature type="transmembrane region" description="Helical" evidence="6">
    <location>
        <begin position="273"/>
        <end position="292"/>
    </location>
</feature>
<dbReference type="GO" id="GO:0022857">
    <property type="term" value="F:transmembrane transporter activity"/>
    <property type="evidence" value="ECO:0007669"/>
    <property type="project" value="InterPro"/>
</dbReference>
<dbReference type="RefSeq" id="XP_013419249.1">
    <property type="nucleotide sequence ID" value="XM_013563795.1"/>
</dbReference>
<feature type="transmembrane region" description="Helical" evidence="6">
    <location>
        <begin position="392"/>
        <end position="416"/>
    </location>
</feature>
<dbReference type="InterPro" id="IPR011701">
    <property type="entry name" value="MFS"/>
</dbReference>
<evidence type="ECO:0000256" key="6">
    <source>
        <dbReference type="SAM" id="Phobius"/>
    </source>
</evidence>